<keyword evidence="1 4" id="KW-0662">Pyridine nucleotide biosynthesis</keyword>
<feature type="binding site" evidence="4">
    <location>
        <position position="302"/>
    </location>
    <ligand>
        <name>pyridoxal 5'-phosphate</name>
        <dbReference type="ChEBI" id="CHEBI:597326"/>
    </ligand>
</feature>
<evidence type="ECO:0000256" key="1">
    <source>
        <dbReference type="ARBA" id="ARBA00022642"/>
    </source>
</evidence>
<feature type="binding site" evidence="4">
    <location>
        <position position="243"/>
    </location>
    <ligand>
        <name>pyridoxal 5'-phosphate</name>
        <dbReference type="ChEBI" id="CHEBI:597326"/>
    </ligand>
</feature>
<dbReference type="RefSeq" id="WP_345335233.1">
    <property type="nucleotide sequence ID" value="NZ_BAABJZ010000066.1"/>
</dbReference>
<keyword evidence="8" id="KW-1185">Reference proteome</keyword>
<reference evidence="8" key="1">
    <citation type="journal article" date="2019" name="Int. J. Syst. Evol. Microbiol.">
        <title>The Global Catalogue of Microorganisms (GCM) 10K type strain sequencing project: providing services to taxonomists for standard genome sequencing and annotation.</title>
        <authorList>
            <consortium name="The Broad Institute Genomics Platform"/>
            <consortium name="The Broad Institute Genome Sequencing Center for Infectious Disease"/>
            <person name="Wu L."/>
            <person name="Ma J."/>
        </authorList>
    </citation>
    <scope>NUCLEOTIDE SEQUENCE [LARGE SCALE GENOMIC DNA]</scope>
    <source>
        <strain evidence="8">JCM 18401</strain>
    </source>
</reference>
<dbReference type="InterPro" id="IPR015421">
    <property type="entry name" value="PyrdxlP-dep_Trfase_major"/>
</dbReference>
<dbReference type="PANTHER" id="PTHR14084:SF0">
    <property type="entry name" value="KYNURENINASE"/>
    <property type="match status" value="1"/>
</dbReference>
<comment type="subunit">
    <text evidence="4 6">Homodimer.</text>
</comment>
<feature type="binding site" evidence="4">
    <location>
        <position position="106"/>
    </location>
    <ligand>
        <name>pyridoxal 5'-phosphate</name>
        <dbReference type="ChEBI" id="CHEBI:597326"/>
    </ligand>
</feature>
<dbReference type="Gene3D" id="3.40.640.10">
    <property type="entry name" value="Type I PLP-dependent aspartate aminotransferase-like (Major domain)"/>
    <property type="match status" value="1"/>
</dbReference>
<evidence type="ECO:0000256" key="6">
    <source>
        <dbReference type="PIRNR" id="PIRNR038800"/>
    </source>
</evidence>
<keyword evidence="3 4" id="KW-0663">Pyridoxal phosphate</keyword>
<feature type="binding site" evidence="4">
    <location>
        <position position="105"/>
    </location>
    <ligand>
        <name>pyridoxal 5'-phosphate</name>
        <dbReference type="ChEBI" id="CHEBI:597326"/>
    </ligand>
</feature>
<evidence type="ECO:0000313" key="8">
    <source>
        <dbReference type="Proteomes" id="UP001499988"/>
    </source>
</evidence>
<dbReference type="Gene3D" id="3.90.1150.10">
    <property type="entry name" value="Aspartate Aminotransferase, domain 1"/>
    <property type="match status" value="1"/>
</dbReference>
<feature type="binding site" evidence="4">
    <location>
        <position position="218"/>
    </location>
    <ligand>
        <name>pyridoxal 5'-phosphate</name>
        <dbReference type="ChEBI" id="CHEBI:597326"/>
    </ligand>
</feature>
<evidence type="ECO:0000256" key="3">
    <source>
        <dbReference type="ARBA" id="ARBA00022898"/>
    </source>
</evidence>
<dbReference type="Proteomes" id="UP001499988">
    <property type="component" value="Unassembled WGS sequence"/>
</dbReference>
<proteinExistence type="inferred from homology"/>
<evidence type="ECO:0000256" key="5">
    <source>
        <dbReference type="NCBIfam" id="TIGR01814"/>
    </source>
</evidence>
<name>A0ABP9ETW0_9GAMM</name>
<dbReference type="HAMAP" id="MF_01970">
    <property type="entry name" value="Kynureninase"/>
    <property type="match status" value="1"/>
</dbReference>
<dbReference type="PIRSF" id="PIRSF038800">
    <property type="entry name" value="KYNU"/>
    <property type="match status" value="1"/>
</dbReference>
<dbReference type="Pfam" id="PF22580">
    <property type="entry name" value="KYNU_C"/>
    <property type="match status" value="1"/>
</dbReference>
<comment type="similarity">
    <text evidence="4 6">Belongs to the kynureninase family.</text>
</comment>
<sequence>MIYQNSLDSARWLDSKDPLASMRERFCHPVIKGKPVLYFTGNSLGLQPKAVKDHIETELTEWANWGVEGHFHSKNPWYSYHELLTPASARLVGGKAHEVVCMNSLTTNLHLLFVSFYRPTATRFKILCEGKAFPSDRYLLETQVQFHGLRPEEAIIEIFPRDGEHCLRQEDIEAAIREHGDELALLFLGGVNYFTGQWFDLAALTAVAHEVGAFAGFDLAHAVGNLPMALHEWQVDFAAWCSYKYLNASAGNVGGVFIHERHGLDPDTFRFGGWWGHDKENRFKMESGFSPILGAEGWQLSNAPVLGMAALKASLELFDEAGMAALRAKSLALTGYLEFVFNDVVEQFPGIGLEIITPADPAQRGCQLSVRLKGTDRRLFDALTEAGVIADFREPDVIRLAPVPLYNSFEDIYRFGVVLTSVLRQLEVAA</sequence>
<dbReference type="InterPro" id="IPR015424">
    <property type="entry name" value="PyrdxlP-dep_Trfase"/>
</dbReference>
<comment type="function">
    <text evidence="4 6">Catalyzes the cleavage of L-kynurenine (L-Kyn) and L-3-hydroxykynurenine (L-3OHKyn) into anthranilic acid (AA) and 3-hydroxyanthranilic acid (3-OHAA), respectively.</text>
</comment>
<organism evidence="7 8">
    <name type="scientific">Ferrimonas pelagia</name>
    <dbReference type="NCBI Taxonomy" id="1177826"/>
    <lineage>
        <taxon>Bacteria</taxon>
        <taxon>Pseudomonadati</taxon>
        <taxon>Pseudomonadota</taxon>
        <taxon>Gammaproteobacteria</taxon>
        <taxon>Alteromonadales</taxon>
        <taxon>Ferrimonadaceae</taxon>
        <taxon>Ferrimonas</taxon>
    </lineage>
</organism>
<comment type="catalytic activity">
    <reaction evidence="4 6">
        <text>L-kynurenine + H2O = anthranilate + L-alanine + H(+)</text>
        <dbReference type="Rhea" id="RHEA:16813"/>
        <dbReference type="ChEBI" id="CHEBI:15377"/>
        <dbReference type="ChEBI" id="CHEBI:15378"/>
        <dbReference type="ChEBI" id="CHEBI:16567"/>
        <dbReference type="ChEBI" id="CHEBI:57959"/>
        <dbReference type="ChEBI" id="CHEBI:57972"/>
        <dbReference type="EC" id="3.7.1.3"/>
    </reaction>
</comment>
<comment type="caution">
    <text evidence="4">Lacks conserved residue(s) required for the propagation of feature annotation.</text>
</comment>
<dbReference type="NCBIfam" id="TIGR01814">
    <property type="entry name" value="kynureninase"/>
    <property type="match status" value="1"/>
</dbReference>
<feature type="binding site" evidence="4">
    <location>
        <position position="221"/>
    </location>
    <ligand>
        <name>pyridoxal 5'-phosphate</name>
        <dbReference type="ChEBI" id="CHEBI:597326"/>
    </ligand>
</feature>
<feature type="binding site" evidence="4">
    <location>
        <begin position="133"/>
        <end position="136"/>
    </location>
    <ligand>
        <name>pyridoxal 5'-phosphate</name>
        <dbReference type="ChEBI" id="CHEBI:597326"/>
    </ligand>
</feature>
<dbReference type="InterPro" id="IPR010111">
    <property type="entry name" value="Kynureninase"/>
</dbReference>
<comment type="caution">
    <text evidence="7">The sequence shown here is derived from an EMBL/GenBank/DDBJ whole genome shotgun (WGS) entry which is preliminary data.</text>
</comment>
<keyword evidence="2 4" id="KW-0378">Hydrolase</keyword>
<comment type="cofactor">
    <cofactor evidence="4 6">
        <name>pyridoxal 5'-phosphate</name>
        <dbReference type="ChEBI" id="CHEBI:597326"/>
    </cofactor>
</comment>
<dbReference type="EMBL" id="BAABJZ010000066">
    <property type="protein sequence ID" value="GAA4886581.1"/>
    <property type="molecule type" value="Genomic_DNA"/>
</dbReference>
<feature type="binding site" evidence="4">
    <location>
        <position position="274"/>
    </location>
    <ligand>
        <name>pyridoxal 5'-phosphate</name>
        <dbReference type="ChEBI" id="CHEBI:597326"/>
    </ligand>
</feature>
<protein>
    <recommendedName>
        <fullName evidence="4 5">Kynureninase</fullName>
        <ecNumber evidence="4 5">3.7.1.3</ecNumber>
    </recommendedName>
    <alternativeName>
        <fullName evidence="4">L-kynurenine hydrolase</fullName>
    </alternativeName>
</protein>
<comment type="pathway">
    <text evidence="4 6">Amino-acid degradation; L-kynurenine degradation; L-alanine and anthranilate from L-kynurenine: step 1/1.</text>
</comment>
<dbReference type="InterPro" id="IPR015422">
    <property type="entry name" value="PyrdxlP-dep_Trfase_small"/>
</dbReference>
<dbReference type="PANTHER" id="PTHR14084">
    <property type="entry name" value="KYNURENINASE"/>
    <property type="match status" value="1"/>
</dbReference>
<dbReference type="EC" id="3.7.1.3" evidence="4 5"/>
<evidence type="ECO:0000256" key="4">
    <source>
        <dbReference type="HAMAP-Rule" id="MF_01970"/>
    </source>
</evidence>
<gene>
    <name evidence="4 7" type="primary">kynU</name>
    <name evidence="7" type="ORF">GCM10023333_19960</name>
</gene>
<dbReference type="SUPFAM" id="SSF53383">
    <property type="entry name" value="PLP-dependent transferases"/>
    <property type="match status" value="1"/>
</dbReference>
<comment type="catalytic activity">
    <reaction evidence="6">
        <text>3-hydroxy-L-kynurenine + H2O = 3-hydroxyanthranilate + L-alanine + H(+)</text>
        <dbReference type="Rhea" id="RHEA:25143"/>
        <dbReference type="ChEBI" id="CHEBI:15377"/>
        <dbReference type="ChEBI" id="CHEBI:15378"/>
        <dbReference type="ChEBI" id="CHEBI:36559"/>
        <dbReference type="ChEBI" id="CHEBI:57972"/>
        <dbReference type="ChEBI" id="CHEBI:58125"/>
        <dbReference type="EC" id="3.7.1.3"/>
    </reaction>
</comment>
<feature type="modified residue" description="N6-(pyridoxal phosphate)lysine" evidence="4">
    <location>
        <position position="244"/>
    </location>
</feature>
<evidence type="ECO:0000313" key="7">
    <source>
        <dbReference type="EMBL" id="GAA4886581.1"/>
    </source>
</evidence>
<comment type="pathway">
    <text evidence="4 6">Cofactor biosynthesis; NAD(+) biosynthesis; quinolinate from L-kynurenine: step 2/3.</text>
</comment>
<accession>A0ABP9ETW0</accession>
<evidence type="ECO:0000256" key="2">
    <source>
        <dbReference type="ARBA" id="ARBA00022801"/>
    </source>
</evidence>